<organism evidence="4 5">
    <name type="scientific">Malassezia restricta (strain ATCC 96810 / NBRC 103918 / CBS 7877)</name>
    <name type="common">Seborrheic dermatitis infection agent</name>
    <dbReference type="NCBI Taxonomy" id="425264"/>
    <lineage>
        <taxon>Eukaryota</taxon>
        <taxon>Fungi</taxon>
        <taxon>Dikarya</taxon>
        <taxon>Basidiomycota</taxon>
        <taxon>Ustilaginomycotina</taxon>
        <taxon>Malasseziomycetes</taxon>
        <taxon>Malasseziales</taxon>
        <taxon>Malasseziaceae</taxon>
        <taxon>Malassezia</taxon>
    </lineage>
</organism>
<dbReference type="Proteomes" id="UP000269793">
    <property type="component" value="Chromosome IV"/>
</dbReference>
<dbReference type="OrthoDB" id="6431331at2759"/>
<evidence type="ECO:0000256" key="1">
    <source>
        <dbReference type="ARBA" id="ARBA00047591"/>
    </source>
</evidence>
<dbReference type="SUPFAM" id="SSF53474">
    <property type="entry name" value="alpha/beta-Hydrolases"/>
    <property type="match status" value="1"/>
</dbReference>
<dbReference type="InterPro" id="IPR029058">
    <property type="entry name" value="AB_hydrolase_fold"/>
</dbReference>
<evidence type="ECO:0000256" key="2">
    <source>
        <dbReference type="ARBA" id="ARBA00048461"/>
    </source>
</evidence>
<evidence type="ECO:0000313" key="5">
    <source>
        <dbReference type="Proteomes" id="UP000269793"/>
    </source>
</evidence>
<dbReference type="PANTHER" id="PTHR37471">
    <property type="entry name" value="UNNAMED PRODUCT"/>
    <property type="match status" value="1"/>
</dbReference>
<dbReference type="STRING" id="425264.A0A3G2S5S6"/>
<comment type="catalytic activity">
    <reaction evidence="2">
        <text>a monoacylglycerol + H2O = glycerol + a fatty acid + H(+)</text>
        <dbReference type="Rhea" id="RHEA:15245"/>
        <dbReference type="ChEBI" id="CHEBI:15377"/>
        <dbReference type="ChEBI" id="CHEBI:15378"/>
        <dbReference type="ChEBI" id="CHEBI:17408"/>
        <dbReference type="ChEBI" id="CHEBI:17754"/>
        <dbReference type="ChEBI" id="CHEBI:28868"/>
    </reaction>
</comment>
<dbReference type="PANTHER" id="PTHR37471:SF1">
    <property type="entry name" value="AB HYDROLASE-1 DOMAIN-CONTAINING PROTEIN"/>
    <property type="match status" value="1"/>
</dbReference>
<name>A0A3G2S5S6_MALR7</name>
<keyword evidence="3" id="KW-0812">Transmembrane</keyword>
<sequence>MGWLDRRREQPQPPKLLAQVAVSLLWGIVPLSWIYAFMFVALRVRQTRLLRLAGRGRKPTLFGRRPRLAALFNRRRLFVWSVVEVAFSLYYQYLVRRVQKRNPILSREAVDPIMIRVMREAILDNLEDPARFVSNIDAHNDIPIPKASLPYDDPCAVAFRREMSGWFMGMKPEHITRADVLDWLACFMFDKRYDEVLAHDTRDGAMQELLAEVLHTFEARRGLPFAESAPPGVERKRPMLLTLDPVHVHTRPLMLYVVVSAVNRVVEGYFRLHGVRRCRYGSLSYLLYVPRGWRPEAVSAGKAYRPILFLHGLGLGLNEYALALRALLRPCGQPAPYPVVIPLQPWMSYEFFSPRFLRPWHHVEAPALLHGILTRHGFDKCHVSILSHSMGTIVHAWLMRAWPKLIARSVFVDPVCFQLWEPHICYRFLYKPTESFVEFVLRYFAARELGNANLLTRHFDWSSNVLLMHDVWKHHTPDDVRIYLAGDDTVLHAWRVLHLLKRCGLQDSVHYAPALHHGELMMLPNHRVPEMIDVLIQ</sequence>
<protein>
    <submittedName>
        <fullName evidence="4">Alpha/beta hydrolase family protein</fullName>
    </submittedName>
</protein>
<evidence type="ECO:0000313" key="4">
    <source>
        <dbReference type="EMBL" id="AYO43415.1"/>
    </source>
</evidence>
<comment type="catalytic activity">
    <reaction evidence="1">
        <text>a diacylglycerol + H2O = a monoacylglycerol + a fatty acid + H(+)</text>
        <dbReference type="Rhea" id="RHEA:32731"/>
        <dbReference type="ChEBI" id="CHEBI:15377"/>
        <dbReference type="ChEBI" id="CHEBI:15378"/>
        <dbReference type="ChEBI" id="CHEBI:17408"/>
        <dbReference type="ChEBI" id="CHEBI:18035"/>
        <dbReference type="ChEBI" id="CHEBI:28868"/>
    </reaction>
</comment>
<reference evidence="4 5" key="1">
    <citation type="submission" date="2018-10" db="EMBL/GenBank/DDBJ databases">
        <title>Complete genome sequence of Malassezia restricta CBS 7877.</title>
        <authorList>
            <person name="Morand S.C."/>
            <person name="Bertignac M."/>
            <person name="Iltis A."/>
            <person name="Kolder I."/>
            <person name="Pirovano W."/>
            <person name="Jourdain R."/>
            <person name="Clavaud C."/>
        </authorList>
    </citation>
    <scope>NUCLEOTIDE SEQUENCE [LARGE SCALE GENOMIC DNA]</scope>
    <source>
        <strain evidence="4 5">CBS 7877</strain>
    </source>
</reference>
<dbReference type="Gene3D" id="3.40.50.1820">
    <property type="entry name" value="alpha/beta hydrolase"/>
    <property type="match status" value="1"/>
</dbReference>
<feature type="transmembrane region" description="Helical" evidence="3">
    <location>
        <begin position="77"/>
        <end position="94"/>
    </location>
</feature>
<dbReference type="AlphaFoldDB" id="A0A3G2S5S6"/>
<feature type="transmembrane region" description="Helical" evidence="3">
    <location>
        <begin position="20"/>
        <end position="42"/>
    </location>
</feature>
<evidence type="ECO:0000256" key="3">
    <source>
        <dbReference type="SAM" id="Phobius"/>
    </source>
</evidence>
<dbReference type="EMBL" id="CP033151">
    <property type="protein sequence ID" value="AYO43415.1"/>
    <property type="molecule type" value="Genomic_DNA"/>
</dbReference>
<keyword evidence="5" id="KW-1185">Reference proteome</keyword>
<accession>A0A3G2S5S6</accession>
<keyword evidence="3" id="KW-1133">Transmembrane helix</keyword>
<gene>
    <name evidence="4" type="ORF">DNF11_2465</name>
</gene>
<keyword evidence="3" id="KW-0472">Membrane</keyword>
<keyword evidence="4" id="KW-0378">Hydrolase</keyword>
<dbReference type="VEuPathDB" id="FungiDB:DNF11_2465"/>
<dbReference type="GO" id="GO:0016787">
    <property type="term" value="F:hydrolase activity"/>
    <property type="evidence" value="ECO:0007669"/>
    <property type="project" value="UniProtKB-KW"/>
</dbReference>
<proteinExistence type="predicted"/>